<protein>
    <submittedName>
        <fullName evidence="2">Uncharacterized protein</fullName>
    </submittedName>
</protein>
<organism evidence="2 3">
    <name type="scientific">Mycolicibacterium agri</name>
    <name type="common">Mycobacterium agri</name>
    <dbReference type="NCBI Taxonomy" id="36811"/>
    <lineage>
        <taxon>Bacteria</taxon>
        <taxon>Bacillati</taxon>
        <taxon>Actinomycetota</taxon>
        <taxon>Actinomycetes</taxon>
        <taxon>Mycobacteriales</taxon>
        <taxon>Mycobacteriaceae</taxon>
        <taxon>Mycolicibacterium</taxon>
    </lineage>
</organism>
<gene>
    <name evidence="2" type="ORF">CQY20_10765</name>
    <name evidence="1" type="ORF">MAGR_31850</name>
</gene>
<evidence type="ECO:0000313" key="1">
    <source>
        <dbReference type="EMBL" id="GFG51744.1"/>
    </source>
</evidence>
<evidence type="ECO:0000313" key="2">
    <source>
        <dbReference type="EMBL" id="PEG39360.1"/>
    </source>
</evidence>
<reference evidence="1" key="3">
    <citation type="submission" date="2020-02" db="EMBL/GenBank/DDBJ databases">
        <authorList>
            <person name="Matsumoto Y."/>
            <person name="Motooka D."/>
            <person name="Nakamura S."/>
        </authorList>
    </citation>
    <scope>NUCLEOTIDE SEQUENCE</scope>
    <source>
        <strain evidence="1">JCM 6377</strain>
    </source>
</reference>
<sequence>MEPVEINAGAWYLRGVQADTGYRWDVCEPITGEVVAAVTLDPATGLIGMQAQPGHAEAAQTAADAVRRFADAAFGDT</sequence>
<dbReference type="OrthoDB" id="2061990at2"/>
<comment type="caution">
    <text evidence="2">The sequence shown here is derived from an EMBL/GenBank/DDBJ whole genome shotgun (WGS) entry which is preliminary data.</text>
</comment>
<accession>A0A2A7N685</accession>
<reference evidence="1 4" key="2">
    <citation type="journal article" date="2019" name="Emerg. Microbes Infect.">
        <title>Comprehensive subspecies identification of 175 nontuberculous mycobacteria species based on 7547 genomic profiles.</title>
        <authorList>
            <person name="Matsumoto Y."/>
            <person name="Kinjo T."/>
            <person name="Motooka D."/>
            <person name="Nabeya D."/>
            <person name="Jung N."/>
            <person name="Uechi K."/>
            <person name="Horii T."/>
            <person name="Iida T."/>
            <person name="Fujita J."/>
            <person name="Nakamura S."/>
        </authorList>
    </citation>
    <scope>NUCLEOTIDE SEQUENCE [LARGE SCALE GENOMIC DNA]</scope>
    <source>
        <strain evidence="1 4">JCM 6377</strain>
    </source>
</reference>
<dbReference type="RefSeq" id="WP_097940067.1">
    <property type="nucleotide sequence ID" value="NZ_BLKS01000001.1"/>
</dbReference>
<evidence type="ECO:0000313" key="3">
    <source>
        <dbReference type="Proteomes" id="UP000220914"/>
    </source>
</evidence>
<keyword evidence="3" id="KW-1185">Reference proteome</keyword>
<dbReference type="EMBL" id="PDCP01000015">
    <property type="protein sequence ID" value="PEG39360.1"/>
    <property type="molecule type" value="Genomic_DNA"/>
</dbReference>
<dbReference type="EMBL" id="BLKS01000001">
    <property type="protein sequence ID" value="GFG51744.1"/>
    <property type="molecule type" value="Genomic_DNA"/>
</dbReference>
<proteinExistence type="predicted"/>
<evidence type="ECO:0000313" key="4">
    <source>
        <dbReference type="Proteomes" id="UP000465302"/>
    </source>
</evidence>
<dbReference type="Proteomes" id="UP000220914">
    <property type="component" value="Unassembled WGS sequence"/>
</dbReference>
<dbReference type="AlphaFoldDB" id="A0A2A7N685"/>
<dbReference type="Proteomes" id="UP000465302">
    <property type="component" value="Unassembled WGS sequence"/>
</dbReference>
<name>A0A2A7N685_MYCAG</name>
<reference evidence="2 3" key="1">
    <citation type="submission" date="2017-10" db="EMBL/GenBank/DDBJ databases">
        <title>The new phylogeny of genus Mycobacterium.</title>
        <authorList>
            <person name="Tortoli E."/>
            <person name="Trovato A."/>
            <person name="Cirillo D.M."/>
        </authorList>
    </citation>
    <scope>NUCLEOTIDE SEQUENCE [LARGE SCALE GENOMIC DNA]</scope>
    <source>
        <strain evidence="2 3">CCUG37673</strain>
    </source>
</reference>